<dbReference type="PANTHER" id="PTHR37834:SF2">
    <property type="entry name" value="ESTERASE, SGNH HYDROLASE-TYPE"/>
    <property type="match status" value="1"/>
</dbReference>
<dbReference type="EMBL" id="CAUYUE010000008">
    <property type="protein sequence ID" value="CAK0783476.1"/>
    <property type="molecule type" value="Genomic_DNA"/>
</dbReference>
<dbReference type="Proteomes" id="UP001314263">
    <property type="component" value="Unassembled WGS sequence"/>
</dbReference>
<accession>A0AAV1I9C6</accession>
<proteinExistence type="predicted"/>
<dbReference type="SUPFAM" id="SSF52266">
    <property type="entry name" value="SGNH hydrolase"/>
    <property type="match status" value="1"/>
</dbReference>
<organism evidence="3 4">
    <name type="scientific">Coccomyxa viridis</name>
    <dbReference type="NCBI Taxonomy" id="1274662"/>
    <lineage>
        <taxon>Eukaryota</taxon>
        <taxon>Viridiplantae</taxon>
        <taxon>Chlorophyta</taxon>
        <taxon>core chlorophytes</taxon>
        <taxon>Trebouxiophyceae</taxon>
        <taxon>Trebouxiophyceae incertae sedis</taxon>
        <taxon>Coccomyxaceae</taxon>
        <taxon>Coccomyxa</taxon>
    </lineage>
</organism>
<dbReference type="Gene3D" id="2.60.120.260">
    <property type="entry name" value="Galactose-binding domain-like"/>
    <property type="match status" value="1"/>
</dbReference>
<keyword evidence="1" id="KW-0732">Signal</keyword>
<evidence type="ECO:0000313" key="3">
    <source>
        <dbReference type="EMBL" id="CAK0783476.1"/>
    </source>
</evidence>
<dbReference type="InterPro" id="IPR013830">
    <property type="entry name" value="SGNH_hydro"/>
</dbReference>
<dbReference type="PANTHER" id="PTHR37834">
    <property type="entry name" value="GDSL-LIKE LIPASE/ACYLHYDROLASE DOMAIN PROTEIN (AFU_ORTHOLOGUE AFUA_2G00620)"/>
    <property type="match status" value="1"/>
</dbReference>
<comment type="caution">
    <text evidence="3">The sequence shown here is derived from an EMBL/GenBank/DDBJ whole genome shotgun (WGS) entry which is preliminary data.</text>
</comment>
<dbReference type="Gene3D" id="3.40.50.1110">
    <property type="entry name" value="SGNH hydrolase"/>
    <property type="match status" value="1"/>
</dbReference>
<dbReference type="InterPro" id="IPR036514">
    <property type="entry name" value="SGNH_hydro_sf"/>
</dbReference>
<dbReference type="Pfam" id="PF13472">
    <property type="entry name" value="Lipase_GDSL_2"/>
    <property type="match status" value="1"/>
</dbReference>
<reference evidence="3 4" key="1">
    <citation type="submission" date="2023-10" db="EMBL/GenBank/DDBJ databases">
        <authorList>
            <person name="Maclean D."/>
            <person name="Macfadyen A."/>
        </authorList>
    </citation>
    <scope>NUCLEOTIDE SEQUENCE [LARGE SCALE GENOMIC DNA]</scope>
</reference>
<protein>
    <recommendedName>
        <fullName evidence="2">SGNH hydrolase-type esterase domain-containing protein</fullName>
    </recommendedName>
</protein>
<sequence>MSALLTAALFSLCTVLVSGQSPSFNGRFGQTANGAPFPQRFSWAASSMYVPFQDAQNITIAFSRVPGTGPSHFEIRVDSQLLESASTVGAGPTYVSVPLAGTGARTLTITKITEAALGEATVDNVVLDRGSFGPMRTNALGRRMEIIGASTMNGFGNLGSSSGCQPSYQACLLMLQDWHHPAEDAVLAVGPLVANHFGARFALLAWSGAGILKRGMIVRPGNGAEQTLVREAPTIPELYSRIIASDPGSSYDQSSFVPQVVLLDAGGNDFSNGTKPPSNWAADYRGFLQKIRSNAPDADIIVLSLPSNVKSPIMGQASAQMYAQALSQQVQELKGQGFKKLHLLSLPATVMQDNSLGCYGHPTQATHMEMASIVQAFVANITSWGPVGTGASFLYNN</sequence>
<feature type="signal peptide" evidence="1">
    <location>
        <begin position="1"/>
        <end position="19"/>
    </location>
</feature>
<evidence type="ECO:0000259" key="2">
    <source>
        <dbReference type="Pfam" id="PF13472"/>
    </source>
</evidence>
<name>A0AAV1I9C6_9CHLO</name>
<gene>
    <name evidence="3" type="ORF">CVIRNUC_006675</name>
</gene>
<feature type="domain" description="SGNH hydrolase-type esterase" evidence="2">
    <location>
        <begin position="193"/>
        <end position="367"/>
    </location>
</feature>
<dbReference type="AlphaFoldDB" id="A0AAV1I9C6"/>
<evidence type="ECO:0000313" key="4">
    <source>
        <dbReference type="Proteomes" id="UP001314263"/>
    </source>
</evidence>
<keyword evidence="4" id="KW-1185">Reference proteome</keyword>
<feature type="chain" id="PRO_5043819037" description="SGNH hydrolase-type esterase domain-containing protein" evidence="1">
    <location>
        <begin position="20"/>
        <end position="397"/>
    </location>
</feature>
<dbReference type="InterPro" id="IPR052762">
    <property type="entry name" value="PCW_deacetylase/CE"/>
</dbReference>
<evidence type="ECO:0000256" key="1">
    <source>
        <dbReference type="SAM" id="SignalP"/>
    </source>
</evidence>